<reference evidence="2 3" key="1">
    <citation type="submission" date="2019-08" db="EMBL/GenBank/DDBJ databases">
        <authorList>
            <person name="Alioto T."/>
            <person name="Alioto T."/>
            <person name="Gomez Garrido J."/>
        </authorList>
    </citation>
    <scope>NUCLEOTIDE SEQUENCE [LARGE SCALE GENOMIC DNA]</scope>
</reference>
<sequence length="128" mass="14886">MIKTLTVVFCIAVTMAMAKPASYTTKFDNVNIDEILENDRLINNYFKCLMDTGKCTPDGEELKRNLLDAVQNKCASCSEKQKLGSEKIIKFLYEKKSDLWKQLEDKYDPTKIYRQQYVEEAKKLNIEI</sequence>
<dbReference type="PANTHER" id="PTHR11257:SF12">
    <property type="entry name" value="EJACULATORY BULB-SPECIFIC PROTEIN 3-RELATED"/>
    <property type="match status" value="1"/>
</dbReference>
<gene>
    <name evidence="2" type="ORF">CINCED_3A012818</name>
</gene>
<evidence type="ECO:0000313" key="2">
    <source>
        <dbReference type="EMBL" id="VVC29316.1"/>
    </source>
</evidence>
<evidence type="ECO:0000313" key="3">
    <source>
        <dbReference type="Proteomes" id="UP000325440"/>
    </source>
</evidence>
<dbReference type="Gene3D" id="1.10.2080.10">
    <property type="entry name" value="Insect odorant-binding protein A10/Ejaculatory bulb-specific protein 3"/>
    <property type="match status" value="1"/>
</dbReference>
<dbReference type="InterPro" id="IPR005055">
    <property type="entry name" value="A10/PebIII"/>
</dbReference>
<dbReference type="InterPro" id="IPR036682">
    <property type="entry name" value="OS_D_A10/PebIII_sf"/>
</dbReference>
<dbReference type="Pfam" id="PF03392">
    <property type="entry name" value="OS-D"/>
    <property type="match status" value="1"/>
</dbReference>
<dbReference type="EMBL" id="CABPRJ010000490">
    <property type="protein sequence ID" value="VVC29316.1"/>
    <property type="molecule type" value="Genomic_DNA"/>
</dbReference>
<dbReference type="AlphaFoldDB" id="A0A5E4MAQ2"/>
<accession>A0A5E4MAQ2</accession>
<proteinExistence type="predicted"/>
<organism evidence="2 3">
    <name type="scientific">Cinara cedri</name>
    <dbReference type="NCBI Taxonomy" id="506608"/>
    <lineage>
        <taxon>Eukaryota</taxon>
        <taxon>Metazoa</taxon>
        <taxon>Ecdysozoa</taxon>
        <taxon>Arthropoda</taxon>
        <taxon>Hexapoda</taxon>
        <taxon>Insecta</taxon>
        <taxon>Pterygota</taxon>
        <taxon>Neoptera</taxon>
        <taxon>Paraneoptera</taxon>
        <taxon>Hemiptera</taxon>
        <taxon>Sternorrhyncha</taxon>
        <taxon>Aphidomorpha</taxon>
        <taxon>Aphidoidea</taxon>
        <taxon>Aphididae</taxon>
        <taxon>Lachninae</taxon>
        <taxon>Cinara</taxon>
    </lineage>
</organism>
<feature type="chain" id="PRO_5022685116" evidence="1">
    <location>
        <begin position="19"/>
        <end position="128"/>
    </location>
</feature>
<protein>
    <submittedName>
        <fullName evidence="2">Insect odorant-binding protein A10/Ejaculatory bulb-specific protein 3</fullName>
    </submittedName>
</protein>
<dbReference type="OrthoDB" id="6344725at2759"/>
<dbReference type="SUPFAM" id="SSF100910">
    <property type="entry name" value="Chemosensory protein Csp2"/>
    <property type="match status" value="1"/>
</dbReference>
<keyword evidence="1" id="KW-0732">Signal</keyword>
<feature type="signal peptide" evidence="1">
    <location>
        <begin position="1"/>
        <end position="18"/>
    </location>
</feature>
<dbReference type="Proteomes" id="UP000325440">
    <property type="component" value="Unassembled WGS sequence"/>
</dbReference>
<evidence type="ECO:0000256" key="1">
    <source>
        <dbReference type="SAM" id="SignalP"/>
    </source>
</evidence>
<dbReference type="PANTHER" id="PTHR11257">
    <property type="entry name" value="CHEMOSENSORY PROTEIN-RELATED"/>
    <property type="match status" value="1"/>
</dbReference>
<name>A0A5E4MAQ2_9HEMI</name>
<keyword evidence="3" id="KW-1185">Reference proteome</keyword>